<dbReference type="NCBIfam" id="TIGR00090">
    <property type="entry name" value="rsfS_iojap_ybeB"/>
    <property type="match status" value="1"/>
</dbReference>
<dbReference type="RefSeq" id="WP_324717506.1">
    <property type="nucleotide sequence ID" value="NZ_CP141615.1"/>
</dbReference>
<dbReference type="HAMAP" id="MF_01477">
    <property type="entry name" value="Iojap_RsfS"/>
    <property type="match status" value="1"/>
</dbReference>
<reference evidence="3 4" key="1">
    <citation type="journal article" date="2024" name="Front. Microbiol.">
        <title>Novel thermophilic genera Geochorda gen. nov. and Carboxydochorda gen. nov. from the deep terrestrial subsurface reveal the ecophysiological diversity in the class Limnochordia.</title>
        <authorList>
            <person name="Karnachuk O.V."/>
            <person name="Lukina A.P."/>
            <person name="Avakyan M.R."/>
            <person name="Kadnikov V.V."/>
            <person name="Begmatov S."/>
            <person name="Beletsky A.V."/>
            <person name="Vlasova K.G."/>
            <person name="Novikov A.A."/>
            <person name="Shcherbakova V.A."/>
            <person name="Mardanov A.V."/>
            <person name="Ravin N.V."/>
        </authorList>
    </citation>
    <scope>NUCLEOTIDE SEQUENCE [LARGE SCALE GENOMIC DNA]</scope>
    <source>
        <strain evidence="3 4">L945</strain>
    </source>
</reference>
<dbReference type="InterPro" id="IPR043519">
    <property type="entry name" value="NT_sf"/>
</dbReference>
<dbReference type="Proteomes" id="UP001332192">
    <property type="component" value="Chromosome"/>
</dbReference>
<name>A0ABZ1BZH2_9FIRM</name>
<proteinExistence type="inferred from homology"/>
<gene>
    <name evidence="2 3" type="primary">rsfS</name>
    <name evidence="3" type="ORF">U7230_04300</name>
</gene>
<evidence type="ECO:0000256" key="1">
    <source>
        <dbReference type="ARBA" id="ARBA00010574"/>
    </source>
</evidence>
<keyword evidence="2" id="KW-0678">Repressor</keyword>
<dbReference type="PANTHER" id="PTHR21043">
    <property type="entry name" value="IOJAP SUPERFAMILY ORTHOLOG"/>
    <property type="match status" value="1"/>
</dbReference>
<comment type="similarity">
    <text evidence="1 2">Belongs to the Iojap/RsfS family.</text>
</comment>
<dbReference type="Pfam" id="PF02410">
    <property type="entry name" value="RsfS"/>
    <property type="match status" value="1"/>
</dbReference>
<dbReference type="PANTHER" id="PTHR21043:SF0">
    <property type="entry name" value="MITOCHONDRIAL ASSEMBLY OF RIBOSOMAL LARGE SUBUNIT PROTEIN 1"/>
    <property type="match status" value="1"/>
</dbReference>
<comment type="subcellular location">
    <subcellularLocation>
        <location evidence="2">Cytoplasm</location>
    </subcellularLocation>
</comment>
<evidence type="ECO:0000313" key="3">
    <source>
        <dbReference type="EMBL" id="WRP18235.1"/>
    </source>
</evidence>
<comment type="function">
    <text evidence="2">Functions as a ribosomal silencing factor. Interacts with ribosomal protein uL14 (rplN), blocking formation of intersubunit bridge B8. Prevents association of the 30S and 50S ribosomal subunits and the formation of functional ribosomes, thus repressing translation.</text>
</comment>
<dbReference type="EMBL" id="CP141615">
    <property type="protein sequence ID" value="WRP18235.1"/>
    <property type="molecule type" value="Genomic_DNA"/>
</dbReference>
<keyword evidence="4" id="KW-1185">Reference proteome</keyword>
<protein>
    <recommendedName>
        <fullName evidence="2">Ribosomal silencing factor RsfS</fullName>
    </recommendedName>
</protein>
<dbReference type="Gene3D" id="3.30.460.10">
    <property type="entry name" value="Beta Polymerase, domain 2"/>
    <property type="match status" value="1"/>
</dbReference>
<comment type="subunit">
    <text evidence="2">Interacts with ribosomal protein uL14 (rplN).</text>
</comment>
<evidence type="ECO:0000256" key="2">
    <source>
        <dbReference type="HAMAP-Rule" id="MF_01477"/>
    </source>
</evidence>
<keyword evidence="2" id="KW-0963">Cytoplasm</keyword>
<evidence type="ECO:0000313" key="4">
    <source>
        <dbReference type="Proteomes" id="UP001332192"/>
    </source>
</evidence>
<dbReference type="InterPro" id="IPR004394">
    <property type="entry name" value="Iojap/RsfS/C7orf30"/>
</dbReference>
<accession>A0ABZ1BZH2</accession>
<keyword evidence="2" id="KW-0810">Translation regulation</keyword>
<sequence>MNALGAETLARLAALAADERKAKDTIILDLRELSPVADFFVLTSGESTPQVRAIADYVERKLDEAGAPVPRREGANGARWILLDYGAVVVHVFHHADREFYRLEALWDKAPQISVGP</sequence>
<organism evidence="3 4">
    <name type="scientific">Carboxydichorda subterranea</name>
    <dbReference type="NCBI Taxonomy" id="3109565"/>
    <lineage>
        <taxon>Bacteria</taxon>
        <taxon>Bacillati</taxon>
        <taxon>Bacillota</taxon>
        <taxon>Limnochordia</taxon>
        <taxon>Limnochordales</taxon>
        <taxon>Geochordaceae</taxon>
        <taxon>Carboxydichorda</taxon>
    </lineage>
</organism>
<dbReference type="SUPFAM" id="SSF81301">
    <property type="entry name" value="Nucleotidyltransferase"/>
    <property type="match status" value="1"/>
</dbReference>